<feature type="repeat" description="ANK" evidence="1">
    <location>
        <begin position="271"/>
        <end position="303"/>
    </location>
</feature>
<evidence type="ECO:0000313" key="3">
    <source>
        <dbReference type="EMBL" id="CAB0040288.1"/>
    </source>
</evidence>
<dbReference type="Gene3D" id="1.25.40.20">
    <property type="entry name" value="Ankyrin repeat-containing domain"/>
    <property type="match status" value="3"/>
</dbReference>
<sequence length="1056" mass="121626">MISVADDKTDKSPRASGITDDHRDVQRVNHVEEDSLAKLKSMREEVNWEFHGERHELLRQLYPLIENWKGRLPNLRDIFRPTEIDWLIAQDVISESDAIEPGPLIEFVSRTGYKDKPDYDENGKPLLLRTTPLHYAARSPIQYIVVNELFKIYQRFDANYISLWGSTHFHAACKSGFDDVVEKFLEIGLDPNCPEQRKVDPPLHVAVARNHKRIAELLLRSGADPNLTDTDGRTVLHIFAKTGGDEDFVKMLFELSDDKYRPISVDARDDFGKTPLHLALRYSNKKLIEFLLRNGADPNFASAEGFTPLHIICMRRCDDDLMETFFKINNDIKQTVQVNVRTMKGNTPLHLAVYYGYKKVTEFLLRNGADPNLAGEQGMTPLHVICSMYSYVELLLFFKINDELQQTLHVDAQDNIGNTPLHMALKYNKNRSVIDLLLTRGARLNLPDQCGMTPLSLISRNNLSIISSADRDLFNENRWTPLHLICTVSNDDGLIKLFFKSTEELKLPVHVDARDNLGRTPLQVAVANLYPDCVRILLGCGADLSNFVFPTESQFIEEFKWTFNELTIALRALEVVERLEEKGYELDLSDALQLMKLFARFESLDDSSVLDESWNNVHQRVWPRASAAAERLWSPDAQDDDTAARRLEEHACRMNRRGVPAQPPNGSGYCLLPQDYRGGKSQIRFTPQMLHDQELLVSTMSQQGIPETLIKRHFDRLLEEQCKQIQVLETSALVQEQPISNNNQRLSGGGEAFYREQQQQQQAAEQQRQQMQYHHHHQQQQQQEEEGVDTRPAEPHQQQPKPRLEPSSLVRMRLEKEAKLLSRKNNGLQELAVAQEILSSNKYGHLSRNQCRLDGTQDSEDMDRIAREIGLKHEHQERSRKKPSSNGLENSRRAGNPPPNSRSHALRQLLLAQEQPVVYPPQRGDSSIYCNRQRELGCCEQPQQQQQQHQQPQTYANEQHKRQEVYELQKMQQHQQFQTMEQQQRQQLQQQQHQQQRQPQPTATPMYQQQQQTPSNDLLEPRIIGGVTYLARKQQCIPQIPGFISDDYSNVRATTL</sequence>
<feature type="repeat" description="ANK" evidence="1">
    <location>
        <begin position="198"/>
        <end position="230"/>
    </location>
</feature>
<dbReference type="PANTHER" id="PTHR46224:SF6">
    <property type="entry name" value="ANKYRIN REPEAT FAMILY PROTEIN"/>
    <property type="match status" value="1"/>
</dbReference>
<feature type="region of interest" description="Disordered" evidence="2">
    <location>
        <begin position="755"/>
        <end position="809"/>
    </location>
</feature>
<dbReference type="InterPro" id="IPR002110">
    <property type="entry name" value="Ankyrin_rpt"/>
</dbReference>
<dbReference type="PROSITE" id="PS50297">
    <property type="entry name" value="ANK_REP_REGION"/>
    <property type="match status" value="5"/>
</dbReference>
<feature type="region of interest" description="Disordered" evidence="2">
    <location>
        <begin position="1"/>
        <end position="20"/>
    </location>
</feature>
<feature type="compositionally biased region" description="Polar residues" evidence="2">
    <location>
        <begin position="1003"/>
        <end position="1016"/>
    </location>
</feature>
<dbReference type="SMART" id="SM00248">
    <property type="entry name" value="ANK"/>
    <property type="match status" value="11"/>
</dbReference>
<organism evidence="3 4">
    <name type="scientific">Trichogramma brassicae</name>
    <dbReference type="NCBI Taxonomy" id="86971"/>
    <lineage>
        <taxon>Eukaryota</taxon>
        <taxon>Metazoa</taxon>
        <taxon>Ecdysozoa</taxon>
        <taxon>Arthropoda</taxon>
        <taxon>Hexapoda</taxon>
        <taxon>Insecta</taxon>
        <taxon>Pterygota</taxon>
        <taxon>Neoptera</taxon>
        <taxon>Endopterygota</taxon>
        <taxon>Hymenoptera</taxon>
        <taxon>Apocrita</taxon>
        <taxon>Proctotrupomorpha</taxon>
        <taxon>Chalcidoidea</taxon>
        <taxon>Trichogrammatidae</taxon>
        <taxon>Trichogramma</taxon>
    </lineage>
</organism>
<feature type="region of interest" description="Disordered" evidence="2">
    <location>
        <begin position="970"/>
        <end position="1020"/>
    </location>
</feature>
<dbReference type="SUPFAM" id="SSF51445">
    <property type="entry name" value="(Trans)glycosidases"/>
    <property type="match status" value="1"/>
</dbReference>
<feature type="region of interest" description="Disordered" evidence="2">
    <location>
        <begin position="870"/>
        <end position="903"/>
    </location>
</feature>
<dbReference type="Proteomes" id="UP000479190">
    <property type="component" value="Unassembled WGS sequence"/>
</dbReference>
<dbReference type="Gene3D" id="3.20.20.80">
    <property type="entry name" value="Glycosidases"/>
    <property type="match status" value="1"/>
</dbReference>
<keyword evidence="1" id="KW-0040">ANK repeat</keyword>
<dbReference type="EMBL" id="CADCXV010001016">
    <property type="protein sequence ID" value="CAB0040288.1"/>
    <property type="molecule type" value="Genomic_DNA"/>
</dbReference>
<dbReference type="Pfam" id="PF12796">
    <property type="entry name" value="Ank_2"/>
    <property type="match status" value="3"/>
</dbReference>
<accession>A0A6H5ISD4</accession>
<dbReference type="PANTHER" id="PTHR46224">
    <property type="entry name" value="ANKYRIN REPEAT FAMILY PROTEIN"/>
    <property type="match status" value="1"/>
</dbReference>
<dbReference type="SUPFAM" id="SSF48403">
    <property type="entry name" value="Ankyrin repeat"/>
    <property type="match status" value="1"/>
</dbReference>
<dbReference type="OrthoDB" id="7610567at2759"/>
<feature type="compositionally biased region" description="Low complexity" evidence="2">
    <location>
        <begin position="755"/>
        <end position="772"/>
    </location>
</feature>
<name>A0A6H5ISD4_9HYME</name>
<evidence type="ECO:0000313" key="4">
    <source>
        <dbReference type="Proteomes" id="UP000479190"/>
    </source>
</evidence>
<evidence type="ECO:0000256" key="2">
    <source>
        <dbReference type="SAM" id="MobiDB-lite"/>
    </source>
</evidence>
<protein>
    <submittedName>
        <fullName evidence="3">Uncharacterized protein</fullName>
    </submittedName>
</protein>
<dbReference type="Pfam" id="PF00023">
    <property type="entry name" value="Ank"/>
    <property type="match status" value="1"/>
</dbReference>
<gene>
    <name evidence="3" type="ORF">TBRA_LOCUS12013</name>
</gene>
<dbReference type="InterPro" id="IPR036770">
    <property type="entry name" value="Ankyrin_rpt-contain_sf"/>
</dbReference>
<feature type="repeat" description="ANK" evidence="1">
    <location>
        <begin position="416"/>
        <end position="449"/>
    </location>
</feature>
<reference evidence="3 4" key="1">
    <citation type="submission" date="2020-02" db="EMBL/GenBank/DDBJ databases">
        <authorList>
            <person name="Ferguson B K."/>
        </authorList>
    </citation>
    <scope>NUCLEOTIDE SEQUENCE [LARGE SCALE GENOMIC DNA]</scope>
</reference>
<keyword evidence="4" id="KW-1185">Reference proteome</keyword>
<feature type="repeat" description="ANK" evidence="1">
    <location>
        <begin position="517"/>
        <end position="545"/>
    </location>
</feature>
<feature type="repeat" description="ANK" evidence="1">
    <location>
        <begin position="344"/>
        <end position="376"/>
    </location>
</feature>
<dbReference type="AlphaFoldDB" id="A0A6H5ISD4"/>
<proteinExistence type="predicted"/>
<dbReference type="InterPro" id="IPR017853">
    <property type="entry name" value="GH"/>
</dbReference>
<dbReference type="InterPro" id="IPR051616">
    <property type="entry name" value="Cul2-RING_E3_ligase_SR"/>
</dbReference>
<feature type="compositionally biased region" description="Low complexity" evidence="2">
    <location>
        <begin position="970"/>
        <end position="1001"/>
    </location>
</feature>
<evidence type="ECO:0000256" key="1">
    <source>
        <dbReference type="PROSITE-ProRule" id="PRU00023"/>
    </source>
</evidence>
<dbReference type="PRINTS" id="PR01415">
    <property type="entry name" value="ANKYRIN"/>
</dbReference>
<dbReference type="PROSITE" id="PS50088">
    <property type="entry name" value="ANK_REPEAT"/>
    <property type="match status" value="5"/>
</dbReference>